<comment type="caution">
    <text evidence="1">The sequence shown here is derived from an EMBL/GenBank/DDBJ whole genome shotgun (WGS) entry which is preliminary data.</text>
</comment>
<gene>
    <name evidence="1" type="ORF">VB620_03080</name>
</gene>
<evidence type="ECO:0000313" key="1">
    <source>
        <dbReference type="EMBL" id="MEA5580321.1"/>
    </source>
</evidence>
<accession>A0ABU5UD15</accession>
<organism evidence="1 2">
    <name type="scientific">Nodularia harveyana UHCC-0300</name>
    <dbReference type="NCBI Taxonomy" id="2974287"/>
    <lineage>
        <taxon>Bacteria</taxon>
        <taxon>Bacillati</taxon>
        <taxon>Cyanobacteriota</taxon>
        <taxon>Cyanophyceae</taxon>
        <taxon>Nostocales</taxon>
        <taxon>Nodulariaceae</taxon>
        <taxon>Nodularia</taxon>
    </lineage>
</organism>
<dbReference type="EMBL" id="JAYGHG010000003">
    <property type="protein sequence ID" value="MEA5580321.1"/>
    <property type="molecule type" value="Genomic_DNA"/>
</dbReference>
<proteinExistence type="predicted"/>
<sequence>MVISIVAEEFWEIFYVGLGSKLVAGFELVKNKHRHHLHIKL</sequence>
<name>A0ABU5UD15_9CYAN</name>
<dbReference type="Proteomes" id="UP001302120">
    <property type="component" value="Unassembled WGS sequence"/>
</dbReference>
<dbReference type="RefSeq" id="WP_323194665.1">
    <property type="nucleotide sequence ID" value="NZ_JAYGHG010000003.1"/>
</dbReference>
<reference evidence="1 2" key="1">
    <citation type="submission" date="2023-12" db="EMBL/GenBank/DDBJ databases">
        <title>Baltic Sea Cyanobacteria.</title>
        <authorList>
            <person name="Delbaje E."/>
            <person name="Fewer D.P."/>
            <person name="Shishido T.K."/>
        </authorList>
    </citation>
    <scope>NUCLEOTIDE SEQUENCE [LARGE SCALE GENOMIC DNA]</scope>
    <source>
        <strain evidence="1 2">UHCC-0300</strain>
    </source>
</reference>
<evidence type="ECO:0000313" key="2">
    <source>
        <dbReference type="Proteomes" id="UP001302120"/>
    </source>
</evidence>
<keyword evidence="2" id="KW-1185">Reference proteome</keyword>
<protein>
    <submittedName>
        <fullName evidence="1">Uncharacterized protein</fullName>
    </submittedName>
</protein>